<sequence length="68" mass="7653">MKNEVRQFKIAVILSVFAVIILCGLFVYSWFLGYSAGKFSSALLVAGGIVILIKNYVLYYKAKKRKDS</sequence>
<evidence type="ECO:0000313" key="2">
    <source>
        <dbReference type="EMBL" id="MBK5898319.1"/>
    </source>
</evidence>
<dbReference type="EMBL" id="JAEPRJ010000001">
    <property type="protein sequence ID" value="MBK5898319.1"/>
    <property type="molecule type" value="Genomic_DNA"/>
</dbReference>
<organism evidence="2 3">
    <name type="scientific">Catonella massiliensis</name>
    <dbReference type="NCBI Taxonomy" id="2799636"/>
    <lineage>
        <taxon>Bacteria</taxon>
        <taxon>Bacillati</taxon>
        <taxon>Bacillota</taxon>
        <taxon>Clostridia</taxon>
        <taxon>Lachnospirales</taxon>
        <taxon>Lachnospiraceae</taxon>
        <taxon>Catonella</taxon>
    </lineage>
</organism>
<keyword evidence="3" id="KW-1185">Reference proteome</keyword>
<name>A0ABS1J358_9FIRM</name>
<gene>
    <name evidence="2" type="ORF">JJN12_11100</name>
</gene>
<keyword evidence="1" id="KW-1133">Transmembrane helix</keyword>
<feature type="transmembrane region" description="Helical" evidence="1">
    <location>
        <begin position="12"/>
        <end position="33"/>
    </location>
</feature>
<protein>
    <submittedName>
        <fullName evidence="2">Uncharacterized protein</fullName>
    </submittedName>
</protein>
<feature type="transmembrane region" description="Helical" evidence="1">
    <location>
        <begin position="39"/>
        <end position="59"/>
    </location>
</feature>
<accession>A0ABS1J358</accession>
<comment type="caution">
    <text evidence="2">The sequence shown here is derived from an EMBL/GenBank/DDBJ whole genome shotgun (WGS) entry which is preliminary data.</text>
</comment>
<dbReference type="RefSeq" id="WP_208429749.1">
    <property type="nucleotide sequence ID" value="NZ_JAEPRJ010000001.1"/>
</dbReference>
<evidence type="ECO:0000313" key="3">
    <source>
        <dbReference type="Proteomes" id="UP000604730"/>
    </source>
</evidence>
<proteinExistence type="predicted"/>
<keyword evidence="1" id="KW-0812">Transmembrane</keyword>
<evidence type="ECO:0000256" key="1">
    <source>
        <dbReference type="SAM" id="Phobius"/>
    </source>
</evidence>
<dbReference type="Proteomes" id="UP000604730">
    <property type="component" value="Unassembled WGS sequence"/>
</dbReference>
<keyword evidence="1" id="KW-0472">Membrane</keyword>
<reference evidence="2 3" key="1">
    <citation type="submission" date="2021-01" db="EMBL/GenBank/DDBJ databases">
        <title>Isolation and description of Catonella massiliensis sp. nov., a novel Catonella species, isolated from a stable periodontitis subject.</title>
        <authorList>
            <person name="Antezack A."/>
            <person name="Boxberger M."/>
            <person name="La Scola B."/>
            <person name="Monnet-Corti V."/>
        </authorList>
    </citation>
    <scope>NUCLEOTIDE SEQUENCE [LARGE SCALE GENOMIC DNA]</scope>
    <source>
        <strain evidence="2 3">Marseille-Q4567</strain>
    </source>
</reference>